<proteinExistence type="predicted"/>
<keyword evidence="3" id="KW-1185">Reference proteome</keyword>
<accession>A0ABR1BBK5</accession>
<feature type="region of interest" description="Disordered" evidence="1">
    <location>
        <begin position="1"/>
        <end position="52"/>
    </location>
</feature>
<sequence>MTVQGITKSGSHEERKKKEVSQREVLKASEPEPPPLLSWTVTTDPSKLKEPGNVTIESPRVNVKSLVLEHPFPGVEKATTPHLGPSVHPRPWTGGLLTHGQTPVGDIIEKENLQLTPFKVWQREKQFLVFYYLKLVVTRVPILLPRFGVGTHMCGVITPGTNDTDSHFNDTDTQRL</sequence>
<dbReference type="EMBL" id="JAWJWF010000001">
    <property type="protein sequence ID" value="KAK6640846.1"/>
    <property type="molecule type" value="Genomic_DNA"/>
</dbReference>
<organism evidence="2 3">
    <name type="scientific">Polyplax serrata</name>
    <name type="common">Common mouse louse</name>
    <dbReference type="NCBI Taxonomy" id="468196"/>
    <lineage>
        <taxon>Eukaryota</taxon>
        <taxon>Metazoa</taxon>
        <taxon>Ecdysozoa</taxon>
        <taxon>Arthropoda</taxon>
        <taxon>Hexapoda</taxon>
        <taxon>Insecta</taxon>
        <taxon>Pterygota</taxon>
        <taxon>Neoptera</taxon>
        <taxon>Paraneoptera</taxon>
        <taxon>Psocodea</taxon>
        <taxon>Troctomorpha</taxon>
        <taxon>Phthiraptera</taxon>
        <taxon>Anoplura</taxon>
        <taxon>Polyplacidae</taxon>
        <taxon>Polyplax</taxon>
    </lineage>
</organism>
<evidence type="ECO:0000313" key="3">
    <source>
        <dbReference type="Proteomes" id="UP001359485"/>
    </source>
</evidence>
<comment type="caution">
    <text evidence="2">The sequence shown here is derived from an EMBL/GenBank/DDBJ whole genome shotgun (WGS) entry which is preliminary data.</text>
</comment>
<evidence type="ECO:0000313" key="2">
    <source>
        <dbReference type="EMBL" id="KAK6640846.1"/>
    </source>
</evidence>
<gene>
    <name evidence="2" type="ORF">RUM44_012544</name>
</gene>
<feature type="compositionally biased region" description="Basic and acidic residues" evidence="1">
    <location>
        <begin position="10"/>
        <end position="30"/>
    </location>
</feature>
<evidence type="ECO:0000256" key="1">
    <source>
        <dbReference type="SAM" id="MobiDB-lite"/>
    </source>
</evidence>
<name>A0ABR1BBK5_POLSC</name>
<protein>
    <submittedName>
        <fullName evidence="2">Uncharacterized protein</fullName>
    </submittedName>
</protein>
<dbReference type="Proteomes" id="UP001359485">
    <property type="component" value="Unassembled WGS sequence"/>
</dbReference>
<reference evidence="2 3" key="1">
    <citation type="submission" date="2023-09" db="EMBL/GenBank/DDBJ databases">
        <title>Genomes of two closely related lineages of the louse Polyplax serrata with different host specificities.</title>
        <authorList>
            <person name="Martinu J."/>
            <person name="Tarabai H."/>
            <person name="Stefka J."/>
            <person name="Hypsa V."/>
        </authorList>
    </citation>
    <scope>NUCLEOTIDE SEQUENCE [LARGE SCALE GENOMIC DNA]</scope>
    <source>
        <strain evidence="2">98ZLc_SE</strain>
    </source>
</reference>